<dbReference type="OrthoDB" id="5894408at2"/>
<keyword evidence="1" id="KW-1133">Transmembrane helix</keyword>
<protein>
    <recommendedName>
        <fullName evidence="6">EAL domain-containing protein</fullName>
    </recommendedName>
</protein>
<dbReference type="GO" id="GO:0071111">
    <property type="term" value="F:cyclic-guanylate-specific phosphodiesterase activity"/>
    <property type="evidence" value="ECO:0007669"/>
    <property type="project" value="InterPro"/>
</dbReference>
<keyword evidence="1" id="KW-0472">Membrane</keyword>
<dbReference type="Gene3D" id="3.20.20.450">
    <property type="entry name" value="EAL domain"/>
    <property type="match status" value="1"/>
</dbReference>
<evidence type="ECO:0000259" key="2">
    <source>
        <dbReference type="PROSITE" id="PS50883"/>
    </source>
</evidence>
<evidence type="ECO:0000313" key="4">
    <source>
        <dbReference type="EMBL" id="EAR26600.1"/>
    </source>
</evidence>
<dbReference type="SMART" id="SM00052">
    <property type="entry name" value="EAL"/>
    <property type="match status" value="1"/>
</dbReference>
<dbReference type="PROSITE" id="PS50883">
    <property type="entry name" value="EAL"/>
    <property type="match status" value="1"/>
</dbReference>
<feature type="domain" description="GGDEF" evidence="3">
    <location>
        <begin position="266"/>
        <end position="395"/>
    </location>
</feature>
<dbReference type="PROSITE" id="PS50887">
    <property type="entry name" value="GGDEF"/>
    <property type="match status" value="1"/>
</dbReference>
<dbReference type="Pfam" id="PF00563">
    <property type="entry name" value="EAL"/>
    <property type="match status" value="1"/>
</dbReference>
<dbReference type="SUPFAM" id="SSF55073">
    <property type="entry name" value="Nucleotide cyclase"/>
    <property type="match status" value="1"/>
</dbReference>
<dbReference type="PANTHER" id="PTHR33121">
    <property type="entry name" value="CYCLIC DI-GMP PHOSPHODIESTERASE PDEF"/>
    <property type="match status" value="1"/>
</dbReference>
<dbReference type="InterPro" id="IPR001633">
    <property type="entry name" value="EAL_dom"/>
</dbReference>
<name>A4CF52_9GAMM</name>
<feature type="domain" description="EAL" evidence="2">
    <location>
        <begin position="406"/>
        <end position="648"/>
    </location>
</feature>
<dbReference type="InterPro" id="IPR043128">
    <property type="entry name" value="Rev_trsase/Diguanyl_cyclase"/>
</dbReference>
<accession>A4CF52</accession>
<dbReference type="SMART" id="SM00267">
    <property type="entry name" value="GGDEF"/>
    <property type="match status" value="1"/>
</dbReference>
<dbReference type="HOGENOM" id="CLU_422649_0_0_6"/>
<dbReference type="STRING" id="87626.PTD2_00287"/>
<keyword evidence="5" id="KW-1185">Reference proteome</keyword>
<dbReference type="eggNOG" id="COG5001">
    <property type="taxonomic scope" value="Bacteria"/>
</dbReference>
<keyword evidence="1" id="KW-0812">Transmembrane</keyword>
<dbReference type="Pfam" id="PF00990">
    <property type="entry name" value="GGDEF"/>
    <property type="match status" value="1"/>
</dbReference>
<dbReference type="CDD" id="cd01948">
    <property type="entry name" value="EAL"/>
    <property type="match status" value="1"/>
</dbReference>
<dbReference type="SUPFAM" id="SSF141868">
    <property type="entry name" value="EAL domain-like"/>
    <property type="match status" value="1"/>
</dbReference>
<dbReference type="InterPro" id="IPR029787">
    <property type="entry name" value="Nucleotide_cyclase"/>
</dbReference>
<dbReference type="AlphaFoldDB" id="A4CF52"/>
<feature type="transmembrane region" description="Helical" evidence="1">
    <location>
        <begin position="141"/>
        <end position="168"/>
    </location>
</feature>
<dbReference type="InterPro" id="IPR000160">
    <property type="entry name" value="GGDEF_dom"/>
</dbReference>
<evidence type="ECO:0000259" key="3">
    <source>
        <dbReference type="PROSITE" id="PS50887"/>
    </source>
</evidence>
<dbReference type="Gene3D" id="3.30.70.270">
    <property type="match status" value="1"/>
</dbReference>
<sequence>MGLARHLISLFGLFLFSVLLIVSAAVIFQGKKQAEEQSILQSEYLLRLIALNIEPQLNVLDKSELELLLAQNAKAVPVRLLALTVEATDDLFYQYYQKQEHTVYPAILAQQISPVSLPIRTVLTNQQGQQFVLTLQLQPPVLVPFIVELLVFHFCIFVVFLIILILYIKRFAHSITQPLSALALQSKALSHKHYPVLKAVKSVKEVESLVVAHNEMTEQVKAMISELSERLELAKKSLYKDELTQLGNRRLFIAQLNQVLFENEQHAGALVFIRLNQFEVIRQQEGFQVARAFMEDIIHLSQLTLRQDANVPLYRVNEYEFACILIDVLQDDVIDLIKHLALEFVELQNRYQRKKQVLIGATVFKSQQSLSEILIRVDDALSMAKKEPHLYHFNPENSMLSQVSAILKSREAVLQVIEESVLNFCQQKVMLSDQLNVMFAEVLSAFEFQQQAIPAKLLQSQAEKFSCVEYFDKRIIEMVKSAYLKNDLLLPVSINLSPYSMMDEKFTNWLTDLSHTYADFFSSVIWEFDEASLGQIQNAAAIVHKLQSLGSRVAVDHFGMGENTLKMLRLWHIDIIKIDGSFIHDLGTDRANWSFLETIIQLAHSLGIIVVCEQVESEQESNWARQLGVDGLQGFQIAHPMSNFNLRS</sequence>
<evidence type="ECO:0000313" key="5">
    <source>
        <dbReference type="Proteomes" id="UP000006201"/>
    </source>
</evidence>
<reference evidence="4 5" key="1">
    <citation type="submission" date="2006-02" db="EMBL/GenBank/DDBJ databases">
        <authorList>
            <person name="Moran M.A."/>
            <person name="Kjelleberg S."/>
            <person name="Egan S."/>
            <person name="Saunders N."/>
            <person name="Thomas T."/>
            <person name="Ferriera S."/>
            <person name="Johnson J."/>
            <person name="Kravitz S."/>
            <person name="Halpern A."/>
            <person name="Remington K."/>
            <person name="Beeson K."/>
            <person name="Tran B."/>
            <person name="Rogers Y.-H."/>
            <person name="Friedman R."/>
            <person name="Venter J.C."/>
        </authorList>
    </citation>
    <scope>NUCLEOTIDE SEQUENCE [LARGE SCALE GENOMIC DNA]</scope>
    <source>
        <strain evidence="4 5">D2</strain>
    </source>
</reference>
<dbReference type="EMBL" id="AAOH01000011">
    <property type="protein sequence ID" value="EAR26600.1"/>
    <property type="molecule type" value="Genomic_DNA"/>
</dbReference>
<evidence type="ECO:0008006" key="6">
    <source>
        <dbReference type="Google" id="ProtNLM"/>
    </source>
</evidence>
<evidence type="ECO:0000256" key="1">
    <source>
        <dbReference type="SAM" id="Phobius"/>
    </source>
</evidence>
<proteinExistence type="predicted"/>
<gene>
    <name evidence="4" type="ORF">PTD2_00287</name>
</gene>
<organism evidence="4 5">
    <name type="scientific">Pseudoalteromonas tunicata D2</name>
    <dbReference type="NCBI Taxonomy" id="87626"/>
    <lineage>
        <taxon>Bacteria</taxon>
        <taxon>Pseudomonadati</taxon>
        <taxon>Pseudomonadota</taxon>
        <taxon>Gammaproteobacteria</taxon>
        <taxon>Alteromonadales</taxon>
        <taxon>Pseudoalteromonadaceae</taxon>
        <taxon>Pseudoalteromonas</taxon>
    </lineage>
</organism>
<dbReference type="PANTHER" id="PTHR33121:SF79">
    <property type="entry name" value="CYCLIC DI-GMP PHOSPHODIESTERASE PDED-RELATED"/>
    <property type="match status" value="1"/>
</dbReference>
<dbReference type="RefSeq" id="WP_009840711.1">
    <property type="nucleotide sequence ID" value="NZ_CH959303.1"/>
</dbReference>
<dbReference type="Gene3D" id="6.10.340.10">
    <property type="match status" value="1"/>
</dbReference>
<dbReference type="InterPro" id="IPR035919">
    <property type="entry name" value="EAL_sf"/>
</dbReference>
<dbReference type="InterPro" id="IPR050706">
    <property type="entry name" value="Cyclic-di-GMP_PDE-like"/>
</dbReference>
<dbReference type="Proteomes" id="UP000006201">
    <property type="component" value="Unassembled WGS sequence"/>
</dbReference>
<comment type="caution">
    <text evidence="4">The sequence shown here is derived from an EMBL/GenBank/DDBJ whole genome shotgun (WGS) entry which is preliminary data.</text>
</comment>